<reference evidence="1 2" key="1">
    <citation type="submission" date="2019-03" db="EMBL/GenBank/DDBJ databases">
        <title>Dyadobacter AR-3-6 sp. nov., isolated from arctic soil.</title>
        <authorList>
            <person name="Chaudhary D.K."/>
        </authorList>
    </citation>
    <scope>NUCLEOTIDE SEQUENCE [LARGE SCALE GENOMIC DNA]</scope>
    <source>
        <strain evidence="1 2">AR-3-6</strain>
    </source>
</reference>
<dbReference type="RefSeq" id="WP_131955642.1">
    <property type="nucleotide sequence ID" value="NZ_SMFL01000001.1"/>
</dbReference>
<keyword evidence="2" id="KW-1185">Reference proteome</keyword>
<name>A0A4R5DUE2_9BACT</name>
<gene>
    <name evidence="1" type="ORF">E0F88_00570</name>
</gene>
<organism evidence="1 2">
    <name type="scientific">Dyadobacter psychrotolerans</name>
    <dbReference type="NCBI Taxonomy" id="2541721"/>
    <lineage>
        <taxon>Bacteria</taxon>
        <taxon>Pseudomonadati</taxon>
        <taxon>Bacteroidota</taxon>
        <taxon>Cytophagia</taxon>
        <taxon>Cytophagales</taxon>
        <taxon>Spirosomataceae</taxon>
        <taxon>Dyadobacter</taxon>
    </lineage>
</organism>
<dbReference type="EMBL" id="SMFL01000001">
    <property type="protein sequence ID" value="TDE18079.1"/>
    <property type="molecule type" value="Genomic_DNA"/>
</dbReference>
<sequence length="108" mass="12273">METATILRGFFSAIEKDPRISVSHIGLYVTLVSLCQSQGETGCLEIFGKDVMLASKISSTATYIKLLHELIDFRYLHYEPSYYKRKASRISIAGIQDHVQPYLNHYAN</sequence>
<proteinExistence type="predicted"/>
<evidence type="ECO:0008006" key="3">
    <source>
        <dbReference type="Google" id="ProtNLM"/>
    </source>
</evidence>
<protein>
    <recommendedName>
        <fullName evidence="3">DUF4373 domain-containing protein</fullName>
    </recommendedName>
</protein>
<comment type="caution">
    <text evidence="1">The sequence shown here is derived from an EMBL/GenBank/DDBJ whole genome shotgun (WGS) entry which is preliminary data.</text>
</comment>
<dbReference type="Proteomes" id="UP000294850">
    <property type="component" value="Unassembled WGS sequence"/>
</dbReference>
<evidence type="ECO:0000313" key="1">
    <source>
        <dbReference type="EMBL" id="TDE18079.1"/>
    </source>
</evidence>
<dbReference type="OrthoDB" id="1442826at2"/>
<accession>A0A4R5DUE2</accession>
<evidence type="ECO:0000313" key="2">
    <source>
        <dbReference type="Proteomes" id="UP000294850"/>
    </source>
</evidence>
<dbReference type="AlphaFoldDB" id="A0A4R5DUE2"/>